<name>C1E4G8_MICCC</name>
<evidence type="ECO:0000313" key="3">
    <source>
        <dbReference type="Proteomes" id="UP000002009"/>
    </source>
</evidence>
<dbReference type="KEGG" id="mis:MICPUN_58032"/>
<feature type="compositionally biased region" description="Basic and acidic residues" evidence="1">
    <location>
        <begin position="176"/>
        <end position="188"/>
    </location>
</feature>
<dbReference type="GeneID" id="8243142"/>
<keyword evidence="3" id="KW-1185">Reference proteome</keyword>
<dbReference type="EMBL" id="CP001325">
    <property type="protein sequence ID" value="ACO62719.1"/>
    <property type="molecule type" value="Genomic_DNA"/>
</dbReference>
<feature type="compositionally biased region" description="Basic and acidic residues" evidence="1">
    <location>
        <begin position="95"/>
        <end position="106"/>
    </location>
</feature>
<feature type="region of interest" description="Disordered" evidence="1">
    <location>
        <begin position="176"/>
        <end position="196"/>
    </location>
</feature>
<dbReference type="Proteomes" id="UP000002009">
    <property type="component" value="Chromosome 4"/>
</dbReference>
<feature type="compositionally biased region" description="Basic and acidic residues" evidence="1">
    <location>
        <begin position="1"/>
        <end position="22"/>
    </location>
</feature>
<feature type="region of interest" description="Disordered" evidence="1">
    <location>
        <begin position="212"/>
        <end position="246"/>
    </location>
</feature>
<dbReference type="RefSeq" id="XP_002501461.1">
    <property type="nucleotide sequence ID" value="XM_002501415.1"/>
</dbReference>
<feature type="compositionally biased region" description="Basic and acidic residues" evidence="1">
    <location>
        <begin position="77"/>
        <end position="87"/>
    </location>
</feature>
<dbReference type="OMA" id="RREDWRY"/>
<dbReference type="AlphaFoldDB" id="C1E4G8"/>
<feature type="compositionally biased region" description="Basic and acidic residues" evidence="1">
    <location>
        <begin position="127"/>
        <end position="136"/>
    </location>
</feature>
<feature type="region of interest" description="Disordered" evidence="1">
    <location>
        <begin position="1"/>
        <end position="143"/>
    </location>
</feature>
<protein>
    <submittedName>
        <fullName evidence="2">Uncharacterized protein</fullName>
    </submittedName>
</protein>
<proteinExistence type="predicted"/>
<evidence type="ECO:0000313" key="2">
    <source>
        <dbReference type="EMBL" id="ACO62719.1"/>
    </source>
</evidence>
<evidence type="ECO:0000256" key="1">
    <source>
        <dbReference type="SAM" id="MobiDB-lite"/>
    </source>
</evidence>
<feature type="compositionally biased region" description="Pro residues" evidence="1">
    <location>
        <begin position="23"/>
        <end position="55"/>
    </location>
</feature>
<gene>
    <name evidence="2" type="ORF">MICPUN_58032</name>
</gene>
<sequence length="285" mass="31481">MGRRREDWRYGPRPLELPRDHPLPPPLPPPDFSRPPPPWLLPRPPPGCPPPPPPRGWRGLDGSWRDLVRWPPRRAGPGREKPRDGDPALRGYLPWRRDGDGRRDGDEGCDDGWDEEERPGGGAGAFARDDDLAHADDDGDVWLPGEDEIIVPEEHEGFQMSEEWLALFAATERRREAKVRERRREARRRERPKVPAAEVAEAKVAAIIAARRAAEANDDGGGGASVDERGGAHSCEQGGVDGTETYGTEGAARVAALEAELNAAFDAIVDARKPRHWPAIALNQP</sequence>
<dbReference type="InParanoid" id="C1E4G8"/>
<accession>C1E4G8</accession>
<organism evidence="2 3">
    <name type="scientific">Micromonas commoda (strain RCC299 / NOUM17 / CCMP2709)</name>
    <name type="common">Picoplanktonic green alga</name>
    <dbReference type="NCBI Taxonomy" id="296587"/>
    <lineage>
        <taxon>Eukaryota</taxon>
        <taxon>Viridiplantae</taxon>
        <taxon>Chlorophyta</taxon>
        <taxon>Mamiellophyceae</taxon>
        <taxon>Mamiellales</taxon>
        <taxon>Mamiellaceae</taxon>
        <taxon>Micromonas</taxon>
    </lineage>
</organism>
<reference evidence="2 3" key="1">
    <citation type="journal article" date="2009" name="Science">
        <title>Green evolution and dynamic adaptations revealed by genomes of the marine picoeukaryotes Micromonas.</title>
        <authorList>
            <person name="Worden A.Z."/>
            <person name="Lee J.H."/>
            <person name="Mock T."/>
            <person name="Rouze P."/>
            <person name="Simmons M.P."/>
            <person name="Aerts A.L."/>
            <person name="Allen A.E."/>
            <person name="Cuvelier M.L."/>
            <person name="Derelle E."/>
            <person name="Everett M.V."/>
            <person name="Foulon E."/>
            <person name="Grimwood J."/>
            <person name="Gundlach H."/>
            <person name="Henrissat B."/>
            <person name="Napoli C."/>
            <person name="McDonald S.M."/>
            <person name="Parker M.S."/>
            <person name="Rombauts S."/>
            <person name="Salamov A."/>
            <person name="Von Dassow P."/>
            <person name="Badger J.H."/>
            <person name="Coutinho P.M."/>
            <person name="Demir E."/>
            <person name="Dubchak I."/>
            <person name="Gentemann C."/>
            <person name="Eikrem W."/>
            <person name="Gready J.E."/>
            <person name="John U."/>
            <person name="Lanier W."/>
            <person name="Lindquist E.A."/>
            <person name="Lucas S."/>
            <person name="Mayer K.F."/>
            <person name="Moreau H."/>
            <person name="Not F."/>
            <person name="Otillar R."/>
            <person name="Panaud O."/>
            <person name="Pangilinan J."/>
            <person name="Paulsen I."/>
            <person name="Piegu B."/>
            <person name="Poliakov A."/>
            <person name="Robbens S."/>
            <person name="Schmutz J."/>
            <person name="Toulza E."/>
            <person name="Wyss T."/>
            <person name="Zelensky A."/>
            <person name="Zhou K."/>
            <person name="Armbrust E.V."/>
            <person name="Bhattacharya D."/>
            <person name="Goodenough U.W."/>
            <person name="Van de Peer Y."/>
            <person name="Grigoriev I.V."/>
        </authorList>
    </citation>
    <scope>NUCLEOTIDE SEQUENCE [LARGE SCALE GENOMIC DNA]</scope>
    <source>
        <strain evidence="3">RCC299 / NOUM17</strain>
    </source>
</reference>
<feature type="compositionally biased region" description="Acidic residues" evidence="1">
    <location>
        <begin position="107"/>
        <end position="117"/>
    </location>
</feature>